<gene>
    <name evidence="1" type="ORF">LTS18_008758</name>
</gene>
<dbReference type="Proteomes" id="UP001186974">
    <property type="component" value="Unassembled WGS sequence"/>
</dbReference>
<evidence type="ECO:0000313" key="1">
    <source>
        <dbReference type="EMBL" id="KAK3077978.1"/>
    </source>
</evidence>
<reference evidence="1" key="1">
    <citation type="submission" date="2024-09" db="EMBL/GenBank/DDBJ databases">
        <title>Black Yeasts Isolated from many extreme environments.</title>
        <authorList>
            <person name="Coleine C."/>
            <person name="Stajich J.E."/>
            <person name="Selbmann L."/>
        </authorList>
    </citation>
    <scope>NUCLEOTIDE SEQUENCE</scope>
    <source>
        <strain evidence="1">CCFEE 5737</strain>
    </source>
</reference>
<comment type="caution">
    <text evidence="1">The sequence shown here is derived from an EMBL/GenBank/DDBJ whole genome shotgun (WGS) entry which is preliminary data.</text>
</comment>
<evidence type="ECO:0000313" key="2">
    <source>
        <dbReference type="Proteomes" id="UP001186974"/>
    </source>
</evidence>
<organism evidence="1 2">
    <name type="scientific">Coniosporium uncinatum</name>
    <dbReference type="NCBI Taxonomy" id="93489"/>
    <lineage>
        <taxon>Eukaryota</taxon>
        <taxon>Fungi</taxon>
        <taxon>Dikarya</taxon>
        <taxon>Ascomycota</taxon>
        <taxon>Pezizomycotina</taxon>
        <taxon>Dothideomycetes</taxon>
        <taxon>Dothideomycetes incertae sedis</taxon>
        <taxon>Coniosporium</taxon>
    </lineage>
</organism>
<dbReference type="EMBL" id="JAWDJW010002316">
    <property type="protein sequence ID" value="KAK3077978.1"/>
    <property type="molecule type" value="Genomic_DNA"/>
</dbReference>
<accession>A0ACC3DN89</accession>
<protein>
    <submittedName>
        <fullName evidence="1">Uncharacterized protein</fullName>
    </submittedName>
</protein>
<name>A0ACC3DN89_9PEZI</name>
<keyword evidence="2" id="KW-1185">Reference proteome</keyword>
<proteinExistence type="predicted"/>
<sequence length="236" mass="25814">MPLLRVARDLAESTAGHPQLAVDLVRAAMATRRSHPSEPDHAHEGLHVRDLFIAWEMSRMIAGIGSTRMSQYAGALCHDKRASSDHGSQSNHQDAFAGPLRPDSRASSSASILPPAEDDNTRYDESPVLSPSYSPLPSPAPASSTHIETSGGGDTCQSQESLEAELALSLRSPGMPTSPTTENYALEALIDANEELHSLREEFEEYKARKRGEVVKWNETMAKYRAHEAEWDAKIN</sequence>